<reference evidence="10" key="2">
    <citation type="submission" date="2020-09" db="EMBL/GenBank/DDBJ databases">
        <authorList>
            <person name="Wu Z."/>
        </authorList>
    </citation>
    <scope>NUCLEOTIDE SEQUENCE</scope>
    <source>
        <strain evidence="10">SC17</strain>
    </source>
</reference>
<dbReference type="Gene3D" id="2.40.170.20">
    <property type="entry name" value="TonB-dependent receptor, beta-barrel domain"/>
    <property type="match status" value="1"/>
</dbReference>
<dbReference type="Pfam" id="PF07715">
    <property type="entry name" value="Plug"/>
    <property type="match status" value="1"/>
</dbReference>
<proteinExistence type="inferred from homology"/>
<dbReference type="Gene3D" id="2.60.40.1120">
    <property type="entry name" value="Carboxypeptidase-like, regulatory domain"/>
    <property type="match status" value="1"/>
</dbReference>
<evidence type="ECO:0000259" key="9">
    <source>
        <dbReference type="Pfam" id="PF07715"/>
    </source>
</evidence>
<dbReference type="Gene3D" id="2.170.130.10">
    <property type="entry name" value="TonB-dependent receptor, plug domain"/>
    <property type="match status" value="1"/>
</dbReference>
<dbReference type="NCBIfam" id="TIGR04057">
    <property type="entry name" value="SusC_RagA_signa"/>
    <property type="match status" value="1"/>
</dbReference>
<dbReference type="InterPro" id="IPR037066">
    <property type="entry name" value="Plug_dom_sf"/>
</dbReference>
<comment type="caution">
    <text evidence="10">The sequence shown here is derived from an EMBL/GenBank/DDBJ whole genome shotgun (WGS) entry which is preliminary data.</text>
</comment>
<evidence type="ECO:0000313" key="11">
    <source>
        <dbReference type="Proteomes" id="UP000602057"/>
    </source>
</evidence>
<evidence type="ECO:0000313" key="10">
    <source>
        <dbReference type="EMBL" id="MBD0833927.1"/>
    </source>
</evidence>
<reference evidence="10" key="1">
    <citation type="journal article" date="2013" name="Int. J. Syst. Evol. Microbiol.">
        <title>Aestuariibaculum suncheonense gen. nov., sp. nov., a marine bacterium of the family Flavobacteriaceae isolated from a tidal flat and emended descriptions of the genera Gaetbulibacter and Tamlana.</title>
        <authorList>
            <person name="Jeong S.H."/>
            <person name="Park M.S."/>
            <person name="Jin H.M."/>
            <person name="Lee K."/>
            <person name="Park W."/>
            <person name="Jeon C.O."/>
        </authorList>
    </citation>
    <scope>NUCLEOTIDE SEQUENCE</scope>
    <source>
        <strain evidence="10">SC17</strain>
    </source>
</reference>
<evidence type="ECO:0000256" key="6">
    <source>
        <dbReference type="ARBA" id="ARBA00023237"/>
    </source>
</evidence>
<keyword evidence="5 7" id="KW-0472">Membrane</keyword>
<dbReference type="RefSeq" id="WP_188214424.1">
    <property type="nucleotide sequence ID" value="NZ_BAABGH010000004.1"/>
</dbReference>
<dbReference type="SUPFAM" id="SSF56935">
    <property type="entry name" value="Porins"/>
    <property type="match status" value="1"/>
</dbReference>
<keyword evidence="11" id="KW-1185">Reference proteome</keyword>
<organism evidence="10 11">
    <name type="scientific">Aestuariibaculum suncheonense</name>
    <dbReference type="NCBI Taxonomy" id="1028745"/>
    <lineage>
        <taxon>Bacteria</taxon>
        <taxon>Pseudomonadati</taxon>
        <taxon>Bacteroidota</taxon>
        <taxon>Flavobacteriia</taxon>
        <taxon>Flavobacteriales</taxon>
        <taxon>Flavobacteriaceae</taxon>
    </lineage>
</organism>
<name>A0A8J6UA06_9FLAO</name>
<dbReference type="PROSITE" id="PS52016">
    <property type="entry name" value="TONB_DEPENDENT_REC_3"/>
    <property type="match status" value="1"/>
</dbReference>
<dbReference type="InterPro" id="IPR023996">
    <property type="entry name" value="TonB-dep_OMP_SusC/RagA"/>
</dbReference>
<comment type="subcellular location">
    <subcellularLocation>
        <location evidence="1 7">Cell outer membrane</location>
        <topology evidence="1 7">Multi-pass membrane protein</topology>
    </subcellularLocation>
</comment>
<evidence type="ECO:0000256" key="2">
    <source>
        <dbReference type="ARBA" id="ARBA00022448"/>
    </source>
</evidence>
<dbReference type="InterPro" id="IPR023997">
    <property type="entry name" value="TonB-dep_OMP_SusC/RagA_CS"/>
</dbReference>
<dbReference type="Pfam" id="PF13715">
    <property type="entry name" value="CarbopepD_reg_2"/>
    <property type="match status" value="1"/>
</dbReference>
<feature type="chain" id="PRO_5035276262" evidence="8">
    <location>
        <begin position="32"/>
        <end position="1059"/>
    </location>
</feature>
<dbReference type="EMBL" id="JACVXC010000001">
    <property type="protein sequence ID" value="MBD0833927.1"/>
    <property type="molecule type" value="Genomic_DNA"/>
</dbReference>
<evidence type="ECO:0000256" key="3">
    <source>
        <dbReference type="ARBA" id="ARBA00022452"/>
    </source>
</evidence>
<dbReference type="InterPro" id="IPR008969">
    <property type="entry name" value="CarboxyPept-like_regulatory"/>
</dbReference>
<keyword evidence="8" id="KW-0732">Signal</keyword>
<keyword evidence="2 7" id="KW-0813">Transport</keyword>
<protein>
    <submittedName>
        <fullName evidence="10">TonB-dependent receptor</fullName>
    </submittedName>
</protein>
<dbReference type="FunFam" id="2.60.40.1120:FF:000003">
    <property type="entry name" value="Outer membrane protein Omp121"/>
    <property type="match status" value="1"/>
</dbReference>
<dbReference type="Proteomes" id="UP000602057">
    <property type="component" value="Unassembled WGS sequence"/>
</dbReference>
<accession>A0A8J6UA06</accession>
<dbReference type="InterPro" id="IPR039426">
    <property type="entry name" value="TonB-dep_rcpt-like"/>
</dbReference>
<gene>
    <name evidence="10" type="ORF">ICJ84_00615</name>
</gene>
<dbReference type="AlphaFoldDB" id="A0A8J6UA06"/>
<evidence type="ECO:0000256" key="8">
    <source>
        <dbReference type="SAM" id="SignalP"/>
    </source>
</evidence>
<keyword evidence="4 7" id="KW-0812">Transmembrane</keyword>
<sequence>MKNFYRKPCMTKGLFKILLLVILGSSEAVFSSNGLIKTNAVNDFNEVLQQRTVTGKVTDQSGIPLPGVSIVVKGTTRGVSTDFDGKYSINITDGEILVFSFIGFIEQEFAVNGNSTVNITLNEDVSELNEVVVVGYGTQSKKDLTGSVSVVKADEIIARSTTNVSNALQGTVSGVSVTRSNSEPGSGNTIRVRGITTLQGENGPLVLVDNIPVGSINDVNADEIESISVLKDGASASIYGSRAAAGVILITTKKAKTGKFTASYSGEYFTITPTQVRRTVGAIRYLEMFNEQEWNDAGNAAGKEYLKYDEDFISNYLANNQTDPDNYPNTNWRDLILKKNTSGYRHNVSFSGGTDKIKSVANFGYETQDALYNHRDWTRITGRLNNSMELSDKFGANLDFGFRLTDDNRPVTDPTIRAIESAPIYAALWQDGRIAEGKTGDNVYARLEEGGFSKDKNYLFYGRFEVYFNPINDLKLSLNIAPRHRFNKYKQFNQSIPYWAFDNPNQEGNPEGYISSHNDAQISLKETRRDDFSLTTQALANYDSSFGKHNVSATLGYEEFSSKSERLGIHGRFYLDNNYPYLSQAPVDGVFNIEYSWPERDNYTYVDEYAYRSVFGRAAYDFDKKYLIQGSIRRDGSSRFGKAYRWGSFPSVAAGWVVSEENFMAPLKGSIDFLKFRATYGSLGNDRLGNYLYQSVLQFSNVLISNGSNVESVRTAAQRYLAVEDITWETTTSFNLGLDLNMFNYKLSVTADYFKKETTDMLLDLSIPALSGYEDPTDNVGSMDTKGWEVAAIWKDNIGKLKYSASFNIYDSESIIGDIADKQLFSENTISEQGVEFRTWYGLQSDGIYQTQDEVVNSAVTSGVVSPGDIKYKDISGPDGEPDGKINEHDRTYLGGSLPRYQYGGNINLAYKGFDFGVAFQGVGKYLKNIGTSFIRPFKEDWLSPPQLLDGNYWSAYNTPEENLNAIYPRLSKTSGGNNYRFSDFYLKDASYLRIKNITLGYTIPSKSLKSIGISSLRLYVSGNDLFTFDKLPEGIDPEQGGGSYLITKSYIFGIKANF</sequence>
<feature type="domain" description="TonB-dependent receptor plug" evidence="9">
    <location>
        <begin position="141"/>
        <end position="247"/>
    </location>
</feature>
<comment type="similarity">
    <text evidence="7">Belongs to the TonB-dependent receptor family.</text>
</comment>
<dbReference type="InterPro" id="IPR036942">
    <property type="entry name" value="Beta-barrel_TonB_sf"/>
</dbReference>
<dbReference type="SUPFAM" id="SSF49464">
    <property type="entry name" value="Carboxypeptidase regulatory domain-like"/>
    <property type="match status" value="1"/>
</dbReference>
<evidence type="ECO:0000256" key="5">
    <source>
        <dbReference type="ARBA" id="ARBA00023136"/>
    </source>
</evidence>
<feature type="signal peptide" evidence="8">
    <location>
        <begin position="1"/>
        <end position="31"/>
    </location>
</feature>
<dbReference type="NCBIfam" id="TIGR04056">
    <property type="entry name" value="OMP_RagA_SusC"/>
    <property type="match status" value="1"/>
</dbReference>
<evidence type="ECO:0000256" key="7">
    <source>
        <dbReference type="PROSITE-ProRule" id="PRU01360"/>
    </source>
</evidence>
<keyword evidence="10" id="KW-0675">Receptor</keyword>
<keyword evidence="6 7" id="KW-0998">Cell outer membrane</keyword>
<dbReference type="GO" id="GO:0009279">
    <property type="term" value="C:cell outer membrane"/>
    <property type="evidence" value="ECO:0007669"/>
    <property type="project" value="UniProtKB-SubCell"/>
</dbReference>
<evidence type="ECO:0000256" key="1">
    <source>
        <dbReference type="ARBA" id="ARBA00004571"/>
    </source>
</evidence>
<dbReference type="InterPro" id="IPR012910">
    <property type="entry name" value="Plug_dom"/>
</dbReference>
<keyword evidence="3 7" id="KW-1134">Transmembrane beta strand</keyword>
<evidence type="ECO:0000256" key="4">
    <source>
        <dbReference type="ARBA" id="ARBA00022692"/>
    </source>
</evidence>